<dbReference type="InterPro" id="IPR002591">
    <property type="entry name" value="Phosphodiest/P_Trfase"/>
</dbReference>
<dbReference type="STRING" id="1047168.A0A0F4GD22"/>
<feature type="compositionally biased region" description="Low complexity" evidence="1">
    <location>
        <begin position="16"/>
        <end position="36"/>
    </location>
</feature>
<dbReference type="PANTHER" id="PTHR10151">
    <property type="entry name" value="ECTONUCLEOTIDE PYROPHOSPHATASE/PHOSPHODIESTERASE"/>
    <property type="match status" value="1"/>
</dbReference>
<feature type="transmembrane region" description="Helical" evidence="2">
    <location>
        <begin position="153"/>
        <end position="174"/>
    </location>
</feature>
<feature type="region of interest" description="Disordered" evidence="1">
    <location>
        <begin position="1"/>
        <end position="55"/>
    </location>
</feature>
<feature type="compositionally biased region" description="Basic and acidic residues" evidence="1">
    <location>
        <begin position="617"/>
        <end position="629"/>
    </location>
</feature>
<name>A0A0F4GD22_9PEZI</name>
<feature type="compositionally biased region" description="Basic residues" evidence="1">
    <location>
        <begin position="85"/>
        <end position="99"/>
    </location>
</feature>
<dbReference type="GO" id="GO:0017111">
    <property type="term" value="F:ribonucleoside triphosphate phosphatase activity"/>
    <property type="evidence" value="ECO:0007669"/>
    <property type="project" value="TreeGrafter"/>
</dbReference>
<comment type="caution">
    <text evidence="3">The sequence shown here is derived from an EMBL/GenBank/DDBJ whole genome shotgun (WGS) entry which is preliminary data.</text>
</comment>
<evidence type="ECO:0000313" key="3">
    <source>
        <dbReference type="EMBL" id="KJX95286.1"/>
    </source>
</evidence>
<accession>A0A0F4GD22</accession>
<protein>
    <submittedName>
        <fullName evidence="3">Ectonucleotide pyrophosphatase/phosphodiesterase family member 1/3 like protein</fullName>
    </submittedName>
</protein>
<feature type="region of interest" description="Disordered" evidence="1">
    <location>
        <begin position="83"/>
        <end position="142"/>
    </location>
</feature>
<feature type="compositionally biased region" description="Low complexity" evidence="1">
    <location>
        <begin position="117"/>
        <end position="130"/>
    </location>
</feature>
<dbReference type="GO" id="GO:0009141">
    <property type="term" value="P:nucleoside triphosphate metabolic process"/>
    <property type="evidence" value="ECO:0007669"/>
    <property type="project" value="TreeGrafter"/>
</dbReference>
<gene>
    <name evidence="3" type="ORF">TI39_contig4121g00009</name>
</gene>
<dbReference type="SUPFAM" id="SSF53649">
    <property type="entry name" value="Alkaline phosphatase-like"/>
    <property type="match status" value="1"/>
</dbReference>
<dbReference type="FunFam" id="3.30.1360.180:FF:000003">
    <property type="entry name" value="Type I phosphodiesterase/nucleotide pyrophosphatase family protein"/>
    <property type="match status" value="1"/>
</dbReference>
<feature type="compositionally biased region" description="Basic and acidic residues" evidence="1">
    <location>
        <begin position="681"/>
        <end position="690"/>
    </location>
</feature>
<feature type="compositionally biased region" description="Basic and acidic residues" evidence="1">
    <location>
        <begin position="1"/>
        <end position="10"/>
    </location>
</feature>
<feature type="region of interest" description="Disordered" evidence="1">
    <location>
        <begin position="617"/>
        <end position="691"/>
    </location>
</feature>
<dbReference type="Gene3D" id="3.40.720.10">
    <property type="entry name" value="Alkaline Phosphatase, subunit A"/>
    <property type="match status" value="1"/>
</dbReference>
<feature type="compositionally biased region" description="Basic and acidic residues" evidence="1">
    <location>
        <begin position="37"/>
        <end position="47"/>
    </location>
</feature>
<proteinExistence type="predicted"/>
<sequence>MSSLDEKERAGAPPITSGADFDSDSSSSSAGQGRTSTDVRQRDHETLTAEEQVEQLLSEKSRAATGFFGRLFQRADAPTDDVRNLKRVRRRGKKRRRHERQGEEDRLIYNVEEGGPTSDVTSSASSSEVDMGSKSMGGKRKSRTSKCSCCGKYAAVLLVLNAVVALIIGGYFAYRRPTNRIAESPASTYTAPTLSNGTHDFAPTTILISLDGFRADFVHRGITPALSQLILQGISPKYMMPSFPSLTFPNHFTLVTGLHPESHGIVANTFWDPSLEKSFYYTDPARSMQEEWWNAEPLWEAAELQGVRSAIHMWPGSEAPIGKLPPTYVDKFNGKELLDKKVDRILGLLDIPGPNDSNASEETPRPQLIAAYVPNVDADGHQYGPNSTYIRSTIAEVDGMVHKLLSGLDSRNLTGVVNIIIVSDHGMATTSNSRMVQLEDLVDRALIEYTDGWPLYGLRPFNTSDEHLYELYNGLVQKSQLEQYQDAFDVYLRDTNMPERYHFAQNDRIAPVWIVPRAGWAIVSKDEFDVQAATANNEVYHPRGLHGYDNEHPLMRAIFIARGPAFSNSAGNLVAPFQNTEVYEIVCDSLGIRTRPNNGTIRLPFEAIGQHSEADVVEFPHDPDDHKENAQILPPDLPGLELLPPAETNGSGDSGAVEAPAHTASESHIAEPAPEIPVPRPEIEKPKKDSSSWLNWVNEKVDQVKHWATDVFGTHKTVEEDA</sequence>
<dbReference type="EMBL" id="LAFY01004081">
    <property type="protein sequence ID" value="KJX95286.1"/>
    <property type="molecule type" value="Genomic_DNA"/>
</dbReference>
<keyword evidence="2" id="KW-0812">Transmembrane</keyword>
<dbReference type="Pfam" id="PF01663">
    <property type="entry name" value="Phosphodiest"/>
    <property type="match status" value="1"/>
</dbReference>
<dbReference type="CDD" id="cd16018">
    <property type="entry name" value="Enpp"/>
    <property type="match status" value="1"/>
</dbReference>
<organism evidence="3 4">
    <name type="scientific">Zymoseptoria brevis</name>
    <dbReference type="NCBI Taxonomy" id="1047168"/>
    <lineage>
        <taxon>Eukaryota</taxon>
        <taxon>Fungi</taxon>
        <taxon>Dikarya</taxon>
        <taxon>Ascomycota</taxon>
        <taxon>Pezizomycotina</taxon>
        <taxon>Dothideomycetes</taxon>
        <taxon>Dothideomycetidae</taxon>
        <taxon>Mycosphaerellales</taxon>
        <taxon>Mycosphaerellaceae</taxon>
        <taxon>Zymoseptoria</taxon>
    </lineage>
</organism>
<dbReference type="OrthoDB" id="415411at2759"/>
<keyword evidence="4" id="KW-1185">Reference proteome</keyword>
<keyword evidence="2" id="KW-0472">Membrane</keyword>
<evidence type="ECO:0000256" key="2">
    <source>
        <dbReference type="SAM" id="Phobius"/>
    </source>
</evidence>
<evidence type="ECO:0000313" key="4">
    <source>
        <dbReference type="Proteomes" id="UP000033647"/>
    </source>
</evidence>
<dbReference type="AlphaFoldDB" id="A0A0F4GD22"/>
<keyword evidence="2" id="KW-1133">Transmembrane helix</keyword>
<dbReference type="PANTHER" id="PTHR10151:SF120">
    <property type="entry name" value="BIS(5'-ADENOSYL)-TRIPHOSPHATASE"/>
    <property type="match status" value="1"/>
</dbReference>
<dbReference type="GO" id="GO:0047429">
    <property type="term" value="F:nucleoside triphosphate diphosphatase activity"/>
    <property type="evidence" value="ECO:0007669"/>
    <property type="project" value="TreeGrafter"/>
</dbReference>
<dbReference type="Proteomes" id="UP000033647">
    <property type="component" value="Unassembled WGS sequence"/>
</dbReference>
<dbReference type="InterPro" id="IPR017850">
    <property type="entry name" value="Alkaline_phosphatase_core_sf"/>
</dbReference>
<dbReference type="Gene3D" id="3.30.1360.180">
    <property type="match status" value="1"/>
</dbReference>
<evidence type="ECO:0000256" key="1">
    <source>
        <dbReference type="SAM" id="MobiDB-lite"/>
    </source>
</evidence>
<reference evidence="3 4" key="1">
    <citation type="submission" date="2015-03" db="EMBL/GenBank/DDBJ databases">
        <title>RNA-seq based gene annotation and comparative genomics of four Zymoseptoria species reveal species-specific pathogenicity related genes and transposable element activity.</title>
        <authorList>
            <person name="Grandaubert J."/>
            <person name="Bhattacharyya A."/>
            <person name="Stukenbrock E.H."/>
        </authorList>
    </citation>
    <scope>NUCLEOTIDE SEQUENCE [LARGE SCALE GENOMIC DNA]</scope>
    <source>
        <strain evidence="3 4">Zb18110</strain>
    </source>
</reference>